<dbReference type="STRING" id="553218.CAMRE0001_1138"/>
<feature type="region of interest" description="Disordered" evidence="1">
    <location>
        <begin position="1"/>
        <end position="41"/>
    </location>
</feature>
<evidence type="ECO:0000313" key="2">
    <source>
        <dbReference type="EMBL" id="EEF14420.1"/>
    </source>
</evidence>
<name>B9D0D7_CAMRE</name>
<gene>
    <name evidence="2" type="ORF">CAMRE0001_1138</name>
</gene>
<dbReference type="AlphaFoldDB" id="B9D0D7"/>
<protein>
    <submittedName>
        <fullName evidence="2">Uncharacterized protein</fullName>
    </submittedName>
</protein>
<proteinExistence type="predicted"/>
<accession>B9D0D7</accession>
<evidence type="ECO:0000256" key="1">
    <source>
        <dbReference type="SAM" id="MobiDB-lite"/>
    </source>
</evidence>
<reference evidence="2 3" key="1">
    <citation type="submission" date="2008-08" db="EMBL/GenBank/DDBJ databases">
        <authorList>
            <person name="Madupu R."/>
            <person name="Durkin A.S."/>
            <person name="Torralba M."/>
            <person name="Methe B."/>
            <person name="Sutton G.G."/>
            <person name="Strausberg R.L."/>
            <person name="Nelson K.E."/>
        </authorList>
    </citation>
    <scope>NUCLEOTIDE SEQUENCE [LARGE SCALE GENOMIC DNA]</scope>
    <source>
        <strain evidence="2 3">RM3267</strain>
    </source>
</reference>
<organism evidence="2 3">
    <name type="scientific">Campylobacter rectus RM3267</name>
    <dbReference type="NCBI Taxonomy" id="553218"/>
    <lineage>
        <taxon>Bacteria</taxon>
        <taxon>Pseudomonadati</taxon>
        <taxon>Campylobacterota</taxon>
        <taxon>Epsilonproteobacteria</taxon>
        <taxon>Campylobacterales</taxon>
        <taxon>Campylobacteraceae</taxon>
        <taxon>Campylobacter</taxon>
    </lineage>
</organism>
<keyword evidence="3" id="KW-1185">Reference proteome</keyword>
<evidence type="ECO:0000313" key="3">
    <source>
        <dbReference type="Proteomes" id="UP000003082"/>
    </source>
</evidence>
<dbReference type="EMBL" id="ACFU01000006">
    <property type="protein sequence ID" value="EEF14420.1"/>
    <property type="molecule type" value="Genomic_DNA"/>
</dbReference>
<comment type="caution">
    <text evidence="2">The sequence shown here is derived from an EMBL/GenBank/DDBJ whole genome shotgun (WGS) entry which is preliminary data.</text>
</comment>
<dbReference type="Proteomes" id="UP000003082">
    <property type="component" value="Unassembled WGS sequence"/>
</dbReference>
<sequence length="41" mass="4498">MASKRNHAAKDCQSDNAANRTDPGYAYHYAKGVKTSRRAVS</sequence>